<keyword evidence="3" id="KW-1185">Reference proteome</keyword>
<dbReference type="RefSeq" id="XP_046060010.1">
    <property type="nucleotide sequence ID" value="XM_046206222.1"/>
</dbReference>
<evidence type="ECO:0000256" key="1">
    <source>
        <dbReference type="SAM" id="Phobius"/>
    </source>
</evidence>
<proteinExistence type="predicted"/>
<comment type="caution">
    <text evidence="2">The sequence shown here is derived from an EMBL/GenBank/DDBJ whole genome shotgun (WGS) entry which is preliminary data.</text>
</comment>
<evidence type="ECO:0000313" key="2">
    <source>
        <dbReference type="EMBL" id="KAH3663674.1"/>
    </source>
</evidence>
<dbReference type="EMBL" id="JAEUBE010000366">
    <property type="protein sequence ID" value="KAH3663674.1"/>
    <property type="molecule type" value="Genomic_DNA"/>
</dbReference>
<keyword evidence="1" id="KW-0812">Transmembrane</keyword>
<dbReference type="GeneID" id="70237039"/>
<dbReference type="Proteomes" id="UP000769157">
    <property type="component" value="Unassembled WGS sequence"/>
</dbReference>
<reference evidence="2" key="2">
    <citation type="submission" date="2021-01" db="EMBL/GenBank/DDBJ databases">
        <authorList>
            <person name="Schikora-Tamarit M.A."/>
        </authorList>
    </citation>
    <scope>NUCLEOTIDE SEQUENCE</scope>
    <source>
        <strain evidence="2">CBS6075</strain>
    </source>
</reference>
<feature type="transmembrane region" description="Helical" evidence="1">
    <location>
        <begin position="135"/>
        <end position="154"/>
    </location>
</feature>
<name>A0A9P8P2U3_9ASCO</name>
<keyword evidence="1" id="KW-0472">Membrane</keyword>
<dbReference type="AlphaFoldDB" id="A0A9P8P2U3"/>
<organism evidence="2 3">
    <name type="scientific">Ogataea philodendri</name>
    <dbReference type="NCBI Taxonomy" id="1378263"/>
    <lineage>
        <taxon>Eukaryota</taxon>
        <taxon>Fungi</taxon>
        <taxon>Dikarya</taxon>
        <taxon>Ascomycota</taxon>
        <taxon>Saccharomycotina</taxon>
        <taxon>Pichiomycetes</taxon>
        <taxon>Pichiales</taxon>
        <taxon>Pichiaceae</taxon>
        <taxon>Ogataea</taxon>
    </lineage>
</organism>
<accession>A0A9P8P2U3</accession>
<protein>
    <submittedName>
        <fullName evidence="2">Uncharacterized protein</fullName>
    </submittedName>
</protein>
<evidence type="ECO:0000313" key="3">
    <source>
        <dbReference type="Proteomes" id="UP000769157"/>
    </source>
</evidence>
<sequence>MNPLFFGRSVKSSVELIFLDTVGFICSDSVFSDCVDPGVSTESSSLTGITSGSFLSLTSLSRDMSDSNAVFSLVKDWTSRCRVAFVLVRVAISVRRRDEYSEGVSFWFTIGDPKSGVFRKSSWSSFGEAASRNDWILTLSAPVPVLLLLFLCLLKTFLIDRDRPNPPDDFRECVPVFSLSLARSETGSFASSCSISCGSGLGSRFSAGSPVMLRPLAGDSALLSGV</sequence>
<keyword evidence="1" id="KW-1133">Transmembrane helix</keyword>
<reference evidence="2" key="1">
    <citation type="journal article" date="2021" name="Open Biol.">
        <title>Shared evolutionary footprints suggest mitochondrial oxidative damage underlies multiple complex I losses in fungi.</title>
        <authorList>
            <person name="Schikora-Tamarit M.A."/>
            <person name="Marcet-Houben M."/>
            <person name="Nosek J."/>
            <person name="Gabaldon T."/>
        </authorList>
    </citation>
    <scope>NUCLEOTIDE SEQUENCE</scope>
    <source>
        <strain evidence="2">CBS6075</strain>
    </source>
</reference>
<gene>
    <name evidence="2" type="ORF">OGAPHI_005075</name>
</gene>